<gene>
    <name evidence="2" type="ORF">HNP25_000500</name>
</gene>
<evidence type="ECO:0000313" key="3">
    <source>
        <dbReference type="Proteomes" id="UP000524404"/>
    </source>
</evidence>
<dbReference type="RefSeq" id="WP_184129725.1">
    <property type="nucleotide sequence ID" value="NZ_JACHKT010000002.1"/>
</dbReference>
<feature type="signal peptide" evidence="1">
    <location>
        <begin position="1"/>
        <end position="24"/>
    </location>
</feature>
<dbReference type="Proteomes" id="UP000524404">
    <property type="component" value="Unassembled WGS sequence"/>
</dbReference>
<name>A0A841ENJ0_9BACT</name>
<reference evidence="2 3" key="1">
    <citation type="submission" date="2020-08" db="EMBL/GenBank/DDBJ databases">
        <title>Functional genomics of gut bacteria from endangered species of beetles.</title>
        <authorList>
            <person name="Carlos-Shanley C."/>
        </authorList>
    </citation>
    <scope>NUCLEOTIDE SEQUENCE [LARGE SCALE GENOMIC DNA]</scope>
    <source>
        <strain evidence="2 3">S00070</strain>
    </source>
</reference>
<feature type="chain" id="PRO_5032578885" description="Lipoprotein" evidence="1">
    <location>
        <begin position="25"/>
        <end position="182"/>
    </location>
</feature>
<protein>
    <recommendedName>
        <fullName evidence="4">Lipoprotein</fullName>
    </recommendedName>
</protein>
<dbReference type="AlphaFoldDB" id="A0A841ENJ0"/>
<evidence type="ECO:0000313" key="2">
    <source>
        <dbReference type="EMBL" id="MBB6001860.1"/>
    </source>
</evidence>
<evidence type="ECO:0008006" key="4">
    <source>
        <dbReference type="Google" id="ProtNLM"/>
    </source>
</evidence>
<accession>A0A841ENJ0</accession>
<evidence type="ECO:0000256" key="1">
    <source>
        <dbReference type="SAM" id="SignalP"/>
    </source>
</evidence>
<keyword evidence="3" id="KW-1185">Reference proteome</keyword>
<dbReference type="EMBL" id="JACHKT010000002">
    <property type="protein sequence ID" value="MBB6001860.1"/>
    <property type="molecule type" value="Genomic_DNA"/>
</dbReference>
<comment type="caution">
    <text evidence="2">The sequence shown here is derived from an EMBL/GenBank/DDBJ whole genome shotgun (WGS) entry which is preliminary data.</text>
</comment>
<sequence>MKNILIILSVFVLLASCSSKKNQASNYFSTQEQDTLLTNIITYIYSPAPGANNITKFETKYRSFYQKALPFFKIQEYYQAEDGWNYVFIIRPVSSSPIFRRGVLAKFKLKEGSLKPESFEEVINTPHLREEIVVERGGFLFKELIKKGNVDEYLSMKQYIEWPDDHLKYNKATHEWVVVKPY</sequence>
<organism evidence="2 3">
    <name type="scientific">Arcicella rosea</name>
    <dbReference type="NCBI Taxonomy" id="502909"/>
    <lineage>
        <taxon>Bacteria</taxon>
        <taxon>Pseudomonadati</taxon>
        <taxon>Bacteroidota</taxon>
        <taxon>Cytophagia</taxon>
        <taxon>Cytophagales</taxon>
        <taxon>Flectobacillaceae</taxon>
        <taxon>Arcicella</taxon>
    </lineage>
</organism>
<dbReference type="PROSITE" id="PS51257">
    <property type="entry name" value="PROKAR_LIPOPROTEIN"/>
    <property type="match status" value="1"/>
</dbReference>
<proteinExistence type="predicted"/>
<keyword evidence="1" id="KW-0732">Signal</keyword>